<keyword evidence="2 5" id="KW-0812">Transmembrane</keyword>
<dbReference type="InterPro" id="IPR035906">
    <property type="entry name" value="MetI-like_sf"/>
</dbReference>
<evidence type="ECO:0000256" key="4">
    <source>
        <dbReference type="ARBA" id="ARBA00023136"/>
    </source>
</evidence>
<evidence type="ECO:0000259" key="7">
    <source>
        <dbReference type="PROSITE" id="PS50928"/>
    </source>
</evidence>
<evidence type="ECO:0000313" key="9">
    <source>
        <dbReference type="Proteomes" id="UP000199114"/>
    </source>
</evidence>
<dbReference type="EMBL" id="FOFD01000003">
    <property type="protein sequence ID" value="SEQ91479.1"/>
    <property type="molecule type" value="Genomic_DNA"/>
</dbReference>
<organism evidence="8 9">
    <name type="scientific">Natrinema salaciae</name>
    <dbReference type="NCBI Taxonomy" id="1186196"/>
    <lineage>
        <taxon>Archaea</taxon>
        <taxon>Methanobacteriati</taxon>
        <taxon>Methanobacteriota</taxon>
        <taxon>Stenosarchaea group</taxon>
        <taxon>Halobacteria</taxon>
        <taxon>Halobacteriales</taxon>
        <taxon>Natrialbaceae</taxon>
        <taxon>Natrinema</taxon>
    </lineage>
</organism>
<keyword evidence="5" id="KW-0813">Transport</keyword>
<feature type="transmembrane region" description="Helical" evidence="5">
    <location>
        <begin position="320"/>
        <end position="341"/>
    </location>
</feature>
<feature type="region of interest" description="Disordered" evidence="6">
    <location>
        <begin position="1"/>
        <end position="34"/>
    </location>
</feature>
<evidence type="ECO:0000256" key="6">
    <source>
        <dbReference type="SAM" id="MobiDB-lite"/>
    </source>
</evidence>
<comment type="subcellular location">
    <subcellularLocation>
        <location evidence="5">Cell membrane</location>
        <topology evidence="5">Multi-pass membrane protein</topology>
    </subcellularLocation>
    <subcellularLocation>
        <location evidence="1">Membrane</location>
        <topology evidence="1">Multi-pass membrane protein</topology>
    </subcellularLocation>
</comment>
<dbReference type="AlphaFoldDB" id="A0A1H9JXA8"/>
<feature type="domain" description="ABC transmembrane type-1" evidence="7">
    <location>
        <begin position="150"/>
        <end position="341"/>
    </location>
</feature>
<accession>A0A1H9JXA8</accession>
<dbReference type="Proteomes" id="UP000199114">
    <property type="component" value="Unassembled WGS sequence"/>
</dbReference>
<dbReference type="InterPro" id="IPR000515">
    <property type="entry name" value="MetI-like"/>
</dbReference>
<evidence type="ECO:0000256" key="3">
    <source>
        <dbReference type="ARBA" id="ARBA00022989"/>
    </source>
</evidence>
<name>A0A1H9JXA8_9EURY</name>
<keyword evidence="9" id="KW-1185">Reference proteome</keyword>
<keyword evidence="4 5" id="KW-0472">Membrane</keyword>
<feature type="transmembrane region" description="Helical" evidence="5">
    <location>
        <begin position="185"/>
        <end position="205"/>
    </location>
</feature>
<feature type="transmembrane region" description="Helical" evidence="5">
    <location>
        <begin position="211"/>
        <end position="229"/>
    </location>
</feature>
<proteinExistence type="inferred from homology"/>
<dbReference type="GO" id="GO:0055085">
    <property type="term" value="P:transmembrane transport"/>
    <property type="evidence" value="ECO:0007669"/>
    <property type="project" value="InterPro"/>
</dbReference>
<dbReference type="SUPFAM" id="SSF161098">
    <property type="entry name" value="MetI-like"/>
    <property type="match status" value="1"/>
</dbReference>
<dbReference type="PANTHER" id="PTHR42729">
    <property type="entry name" value="OLIGO/DIPEPTIDE TRANSPORT, PERMEASE PROTEIN (DPPC-2)"/>
    <property type="match status" value="1"/>
</dbReference>
<dbReference type="Gene3D" id="1.10.3720.10">
    <property type="entry name" value="MetI-like"/>
    <property type="match status" value="1"/>
</dbReference>
<evidence type="ECO:0000313" key="8">
    <source>
        <dbReference type="EMBL" id="SEQ91479.1"/>
    </source>
</evidence>
<dbReference type="PROSITE" id="PS50928">
    <property type="entry name" value="ABC_TM1"/>
    <property type="match status" value="1"/>
</dbReference>
<evidence type="ECO:0000256" key="1">
    <source>
        <dbReference type="ARBA" id="ARBA00004141"/>
    </source>
</evidence>
<dbReference type="CDD" id="cd06261">
    <property type="entry name" value="TM_PBP2"/>
    <property type="match status" value="1"/>
</dbReference>
<feature type="transmembrane region" description="Helical" evidence="5">
    <location>
        <begin position="286"/>
        <end position="308"/>
    </location>
</feature>
<keyword evidence="3 5" id="KW-1133">Transmembrane helix</keyword>
<dbReference type="Pfam" id="PF00528">
    <property type="entry name" value="BPD_transp_1"/>
    <property type="match status" value="1"/>
</dbReference>
<feature type="transmembrane region" description="Helical" evidence="5">
    <location>
        <begin position="149"/>
        <end position="173"/>
    </location>
</feature>
<gene>
    <name evidence="8" type="ORF">SAMN04489841_2721</name>
</gene>
<sequence>MSKVKRTEDGRGDADGDRRTDGGSGGMFGDSAATVVTRRQRARETVDESVVAPFKVAWSDWRTKVALIILGGFVATAVLVWLHQAGYTLLNDVLRVVGSPWELEAPRSPVGVDEERRSVRPFRNWQHPFGTFDNGVDILSAILWATPSMLQMVLAGGVFSTMMATVVGTVSGYKGGTVESVLNTIVDIAMSIPGLPLVVVLVAIIQPSSPYVVGILITINIWAGLARTIHSQVLSLREKSYVEASRTMGISTPQIIRKDILPNLMPYITVNFVYAARRVIYDSIALYYLGLLGGGMAENWGVMLDWAYNLYNALTVSGKAYMLVAPMVPIVLLSMALILLSQGTDRLFNPRVRTRHAGETVREDDTDHEVNPPA</sequence>
<dbReference type="STRING" id="1186196.SAMN04489841_2721"/>
<feature type="compositionally biased region" description="Basic and acidic residues" evidence="6">
    <location>
        <begin position="1"/>
        <end position="21"/>
    </location>
</feature>
<dbReference type="GO" id="GO:0005886">
    <property type="term" value="C:plasma membrane"/>
    <property type="evidence" value="ECO:0007669"/>
    <property type="project" value="UniProtKB-SubCell"/>
</dbReference>
<evidence type="ECO:0000256" key="5">
    <source>
        <dbReference type="RuleBase" id="RU363032"/>
    </source>
</evidence>
<dbReference type="PANTHER" id="PTHR42729:SF1">
    <property type="entry name" value="OLIGO_DIPEPTIDE TRANSPORT, PERMEASE PROTEIN (DPPC-2)"/>
    <property type="match status" value="1"/>
</dbReference>
<comment type="similarity">
    <text evidence="5">Belongs to the binding-protein-dependent transport system permease family.</text>
</comment>
<protein>
    <submittedName>
        <fullName evidence="8">Peptide/nickel transport system permease protein</fullName>
    </submittedName>
</protein>
<reference evidence="9" key="1">
    <citation type="submission" date="2016-10" db="EMBL/GenBank/DDBJ databases">
        <authorList>
            <person name="Varghese N."/>
            <person name="Submissions S."/>
        </authorList>
    </citation>
    <scope>NUCLEOTIDE SEQUENCE [LARGE SCALE GENOMIC DNA]</scope>
    <source>
        <strain evidence="9">DSM 25055</strain>
    </source>
</reference>
<feature type="transmembrane region" description="Helical" evidence="5">
    <location>
        <begin position="65"/>
        <end position="83"/>
    </location>
</feature>
<evidence type="ECO:0000256" key="2">
    <source>
        <dbReference type="ARBA" id="ARBA00022692"/>
    </source>
</evidence>